<name>A0A143YPM4_9LACT</name>
<dbReference type="AlphaFoldDB" id="A0A143YPM4"/>
<dbReference type="RefSeq" id="WP_068622744.1">
    <property type="nucleotide sequence ID" value="NZ_FJNB01000008.1"/>
</dbReference>
<dbReference type="InterPro" id="IPR029044">
    <property type="entry name" value="Nucleotide-diphossugar_trans"/>
</dbReference>
<dbReference type="InterPro" id="IPR001173">
    <property type="entry name" value="Glyco_trans_2-like"/>
</dbReference>
<dbReference type="Pfam" id="PF00535">
    <property type="entry name" value="Glycos_transf_2"/>
    <property type="match status" value="1"/>
</dbReference>
<dbReference type="SUPFAM" id="SSF53448">
    <property type="entry name" value="Nucleotide-diphospho-sugar transferases"/>
    <property type="match status" value="1"/>
</dbReference>
<dbReference type="EMBL" id="FNYT01000007">
    <property type="protein sequence ID" value="SEJ06080.1"/>
    <property type="molecule type" value="Genomic_DNA"/>
</dbReference>
<organism evidence="2 4">
    <name type="scientific">Trichococcus ilyis</name>
    <dbReference type="NCBI Taxonomy" id="640938"/>
    <lineage>
        <taxon>Bacteria</taxon>
        <taxon>Bacillati</taxon>
        <taxon>Bacillota</taxon>
        <taxon>Bacilli</taxon>
        <taxon>Lactobacillales</taxon>
        <taxon>Carnobacteriaceae</taxon>
        <taxon>Trichococcus</taxon>
    </lineage>
</organism>
<dbReference type="CDD" id="cd00761">
    <property type="entry name" value="Glyco_tranf_GTA_type"/>
    <property type="match status" value="1"/>
</dbReference>
<keyword evidence="2" id="KW-0808">Transferase</keyword>
<feature type="domain" description="Glycosyltransferase 2-like" evidence="1">
    <location>
        <begin position="6"/>
        <end position="120"/>
    </location>
</feature>
<evidence type="ECO:0000313" key="2">
    <source>
        <dbReference type="EMBL" id="CZQ95735.1"/>
    </source>
</evidence>
<dbReference type="Proteomes" id="UP000199280">
    <property type="component" value="Unassembled WGS sequence"/>
</dbReference>
<dbReference type="Gene3D" id="3.90.550.10">
    <property type="entry name" value="Spore Coat Polysaccharide Biosynthesis Protein SpsA, Chain A"/>
    <property type="match status" value="1"/>
</dbReference>
<dbReference type="PANTHER" id="PTHR22916">
    <property type="entry name" value="GLYCOSYLTRANSFERASE"/>
    <property type="match status" value="1"/>
</dbReference>
<reference evidence="2 4" key="1">
    <citation type="submission" date="2016-02" db="EMBL/GenBank/DDBJ databases">
        <authorList>
            <person name="Wen L."/>
            <person name="He K."/>
            <person name="Yang H."/>
        </authorList>
    </citation>
    <scope>NUCLEOTIDE SEQUENCE [LARGE SCALE GENOMIC DNA]</scope>
    <source>
        <strain evidence="2">Trichococcus_R210</strain>
    </source>
</reference>
<dbReference type="Proteomes" id="UP000076878">
    <property type="component" value="Unassembled WGS sequence"/>
</dbReference>
<dbReference type="PANTHER" id="PTHR22916:SF3">
    <property type="entry name" value="UDP-GLCNAC:BETAGAL BETA-1,3-N-ACETYLGLUCOSAMINYLTRANSFERASE-LIKE PROTEIN 1"/>
    <property type="match status" value="1"/>
</dbReference>
<dbReference type="STRING" id="640938.TR210_1331"/>
<gene>
    <name evidence="3" type="ORF">SAMN05216375_10719</name>
    <name evidence="2" type="ORF">TR210_1331</name>
</gene>
<proteinExistence type="predicted"/>
<reference evidence="3 5" key="2">
    <citation type="submission" date="2016-10" db="EMBL/GenBank/DDBJ databases">
        <authorList>
            <person name="Varghese N."/>
            <person name="Submissions S."/>
        </authorList>
    </citation>
    <scope>NUCLEOTIDE SEQUENCE [LARGE SCALE GENOMIC DNA]</scope>
    <source>
        <strain evidence="3 5">DSM 22150</strain>
    </source>
</reference>
<dbReference type="GO" id="GO:0016758">
    <property type="term" value="F:hexosyltransferase activity"/>
    <property type="evidence" value="ECO:0007669"/>
    <property type="project" value="UniProtKB-ARBA"/>
</dbReference>
<protein>
    <submittedName>
        <fullName evidence="3">Glycosyl transferase family 2</fullName>
    </submittedName>
    <submittedName>
        <fullName evidence="2">Nucleotide-diphospho-sugar transferases</fullName>
    </submittedName>
</protein>
<evidence type="ECO:0000313" key="4">
    <source>
        <dbReference type="Proteomes" id="UP000076878"/>
    </source>
</evidence>
<evidence type="ECO:0000313" key="5">
    <source>
        <dbReference type="Proteomes" id="UP000199280"/>
    </source>
</evidence>
<dbReference type="EMBL" id="FJNB01000008">
    <property type="protein sequence ID" value="CZQ95735.1"/>
    <property type="molecule type" value="Genomic_DNA"/>
</dbReference>
<keyword evidence="5" id="KW-1185">Reference proteome</keyword>
<evidence type="ECO:0000259" key="1">
    <source>
        <dbReference type="Pfam" id="PF00535"/>
    </source>
</evidence>
<dbReference type="OrthoDB" id="8773442at2"/>
<accession>A0A143YPM4</accession>
<sequence length="256" mass="29448">MSELVSIIMPSYNTAKFIAKSIESVQNQTYTNWELLIVDDCSKDNTDEVVKPFLVDQRIKYFKNTKNSGAAVSRNRAIKDAKGKWIAFLDSDDLWLPEKLEKQIGFMRINDYHFSYTNYDELLEDGQETGITVTGPKQVGKTKMHIFNFIGCLTVMYDAEFVGVIQVLDLKKRNDWAMWLKVVQKSPCYLLDASLSKYRVRKSGSITHVKGGKLSLLKYHYGMFRATEEMPPMVAALWTLINLPAGYLKRIVYVKR</sequence>
<evidence type="ECO:0000313" key="3">
    <source>
        <dbReference type="EMBL" id="SEJ06080.1"/>
    </source>
</evidence>